<evidence type="ECO:0000256" key="1">
    <source>
        <dbReference type="ARBA" id="ARBA00023125"/>
    </source>
</evidence>
<dbReference type="Gene3D" id="2.40.290.10">
    <property type="match status" value="1"/>
</dbReference>
<accession>A0A939DM06</accession>
<keyword evidence="2" id="KW-0233">DNA recombination</keyword>
<dbReference type="GO" id="GO:0003690">
    <property type="term" value="F:double-stranded DNA binding"/>
    <property type="evidence" value="ECO:0007669"/>
    <property type="project" value="UniProtKB-UniRule"/>
</dbReference>
<dbReference type="PANTHER" id="PTHR41251">
    <property type="entry name" value="NON-HOMOLOGOUS END JOINING PROTEIN KU"/>
    <property type="match status" value="1"/>
</dbReference>
<keyword evidence="1 2" id="KW-0238">DNA-binding</keyword>
<feature type="region of interest" description="Disordered" evidence="3">
    <location>
        <begin position="261"/>
        <end position="288"/>
    </location>
</feature>
<comment type="similarity">
    <text evidence="2">Belongs to the prokaryotic Ku family.</text>
</comment>
<dbReference type="EMBL" id="JAFKCV010000002">
    <property type="protein sequence ID" value="MBN7824301.1"/>
    <property type="molecule type" value="Genomic_DNA"/>
</dbReference>
<dbReference type="SUPFAM" id="SSF100939">
    <property type="entry name" value="SPOC domain-like"/>
    <property type="match status" value="1"/>
</dbReference>
<gene>
    <name evidence="2" type="primary">ku</name>
    <name evidence="5" type="ORF">J0A66_03575</name>
</gene>
<protein>
    <recommendedName>
        <fullName evidence="2">Non-homologous end joining protein Ku</fullName>
    </recommendedName>
</protein>
<reference evidence="5" key="1">
    <citation type="submission" date="2021-03" db="EMBL/GenBank/DDBJ databases">
        <title>novel species isolated from a fishpond in China.</title>
        <authorList>
            <person name="Lu H."/>
            <person name="Cai Z."/>
        </authorList>
    </citation>
    <scope>NUCLEOTIDE SEQUENCE</scope>
    <source>
        <strain evidence="5">JCM 30855</strain>
    </source>
</reference>
<dbReference type="AlphaFoldDB" id="A0A939DM06"/>
<proteinExistence type="inferred from homology"/>
<keyword evidence="6" id="KW-1185">Reference proteome</keyword>
<feature type="domain" description="Ku" evidence="4">
    <location>
        <begin position="54"/>
        <end position="183"/>
    </location>
</feature>
<dbReference type="InterPro" id="IPR006164">
    <property type="entry name" value="DNA_bd_Ku70/Ku80"/>
</dbReference>
<evidence type="ECO:0000256" key="2">
    <source>
        <dbReference type="HAMAP-Rule" id="MF_01875"/>
    </source>
</evidence>
<name>A0A939DM06_9ALTE</name>
<keyword evidence="2" id="KW-0234">DNA repair</keyword>
<evidence type="ECO:0000259" key="4">
    <source>
        <dbReference type="SMART" id="SM00559"/>
    </source>
</evidence>
<evidence type="ECO:0000313" key="5">
    <source>
        <dbReference type="EMBL" id="MBN7824301.1"/>
    </source>
</evidence>
<dbReference type="SMART" id="SM00559">
    <property type="entry name" value="Ku78"/>
    <property type="match status" value="1"/>
</dbReference>
<comment type="caution">
    <text evidence="5">The sequence shown here is derived from an EMBL/GenBank/DDBJ whole genome shotgun (WGS) entry which is preliminary data.</text>
</comment>
<dbReference type="Pfam" id="PF02735">
    <property type="entry name" value="Ku"/>
    <property type="match status" value="1"/>
</dbReference>
<organism evidence="5 6">
    <name type="scientific">Bowmanella dokdonensis</name>
    <dbReference type="NCBI Taxonomy" id="751969"/>
    <lineage>
        <taxon>Bacteria</taxon>
        <taxon>Pseudomonadati</taxon>
        <taxon>Pseudomonadota</taxon>
        <taxon>Gammaproteobacteria</taxon>
        <taxon>Alteromonadales</taxon>
        <taxon>Alteromonadaceae</taxon>
        <taxon>Bowmanella</taxon>
    </lineage>
</organism>
<dbReference type="InterPro" id="IPR016194">
    <property type="entry name" value="SPOC-like_C_dom_sf"/>
</dbReference>
<evidence type="ECO:0000256" key="3">
    <source>
        <dbReference type="SAM" id="MobiDB-lite"/>
    </source>
</evidence>
<dbReference type="RefSeq" id="WP_206572422.1">
    <property type="nucleotide sequence ID" value="NZ_JAFKCV010000002.1"/>
</dbReference>
<comment type="function">
    <text evidence="2">With LigD forms a non-homologous end joining (NHEJ) DNA repair enzyme, which repairs dsDNA breaks with reduced fidelity. Binds linear dsDNA with 5'- and 3'- overhangs but not closed circular dsDNA nor ssDNA. Recruits and stimulates the ligase activity of LigD.</text>
</comment>
<dbReference type="GO" id="GO:0006303">
    <property type="term" value="P:double-strand break repair via nonhomologous end joining"/>
    <property type="evidence" value="ECO:0007669"/>
    <property type="project" value="UniProtKB-UniRule"/>
</dbReference>
<comment type="subunit">
    <text evidence="2">Homodimer. Interacts with LigD.</text>
</comment>
<dbReference type="PIRSF" id="PIRSF006493">
    <property type="entry name" value="Prok_Ku"/>
    <property type="match status" value="1"/>
</dbReference>
<dbReference type="CDD" id="cd00789">
    <property type="entry name" value="KU_like"/>
    <property type="match status" value="1"/>
</dbReference>
<sequence>MAARAIWKGQLRLSLVSIPVELYSAKKSSAKIRFRQIHQPSGQPVKYEKVVKGIGPVDPEEIVKGYQYDEDNYLLLEPDEIESIKLSSRKTLELVQFVGACEIPPIYFDKPYYLFPTDNLAEDAYRVVRDALRKTEKIGLGQISFRGREYLVAIKPCGDGLLMETLHYAEEVRDADPVFSSIEDKPVDKELLEVAQALIDKKTSAFKPDAYSDNYQQAMQELIDKKLKSKKSSRVSGVNESADPEDKVIDLMAALKKSLKGASARGASSGSKSAGKSAGKSTSKPKVS</sequence>
<dbReference type="Proteomes" id="UP000664654">
    <property type="component" value="Unassembled WGS sequence"/>
</dbReference>
<dbReference type="PANTHER" id="PTHR41251:SF1">
    <property type="entry name" value="NON-HOMOLOGOUS END JOINING PROTEIN KU"/>
    <property type="match status" value="1"/>
</dbReference>
<keyword evidence="2" id="KW-0227">DNA damage</keyword>
<dbReference type="InterPro" id="IPR009187">
    <property type="entry name" value="Prok_Ku"/>
</dbReference>
<evidence type="ECO:0000313" key="6">
    <source>
        <dbReference type="Proteomes" id="UP000664654"/>
    </source>
</evidence>
<dbReference type="NCBIfam" id="TIGR02772">
    <property type="entry name" value="Ku_bact"/>
    <property type="match status" value="1"/>
</dbReference>
<dbReference type="HAMAP" id="MF_01875">
    <property type="entry name" value="Prokaryotic_Ku"/>
    <property type="match status" value="1"/>
</dbReference>
<dbReference type="GO" id="GO:0006310">
    <property type="term" value="P:DNA recombination"/>
    <property type="evidence" value="ECO:0007669"/>
    <property type="project" value="UniProtKB-KW"/>
</dbReference>